<name>A0A3L6RWN4_PANMI</name>
<evidence type="ECO:0000313" key="3">
    <source>
        <dbReference type="Proteomes" id="UP000275267"/>
    </source>
</evidence>
<feature type="compositionally biased region" description="Polar residues" evidence="1">
    <location>
        <begin position="52"/>
        <end position="70"/>
    </location>
</feature>
<dbReference type="EMBL" id="PQIB02000006">
    <property type="protein sequence ID" value="RLN11373.1"/>
    <property type="molecule type" value="Genomic_DNA"/>
</dbReference>
<sequence>MTAMAAQPNGRPQAEESDLHVSECLPSRRPRGTIRNAISFPQKRNGGGAQPATGQDRAQQPLTRGNLLTSNFSIDSDVHLMARRQGRGGAPGSAAQMHAVFAGHSA</sequence>
<feature type="region of interest" description="Disordered" evidence="1">
    <location>
        <begin position="85"/>
        <end position="106"/>
    </location>
</feature>
<keyword evidence="3" id="KW-1185">Reference proteome</keyword>
<comment type="caution">
    <text evidence="2">The sequence shown here is derived from an EMBL/GenBank/DDBJ whole genome shotgun (WGS) entry which is preliminary data.</text>
</comment>
<evidence type="ECO:0000313" key="2">
    <source>
        <dbReference type="EMBL" id="RLN11373.1"/>
    </source>
</evidence>
<evidence type="ECO:0000256" key="1">
    <source>
        <dbReference type="SAM" id="MobiDB-lite"/>
    </source>
</evidence>
<proteinExistence type="predicted"/>
<feature type="region of interest" description="Disordered" evidence="1">
    <location>
        <begin position="1"/>
        <end position="70"/>
    </location>
</feature>
<organism evidence="2 3">
    <name type="scientific">Panicum miliaceum</name>
    <name type="common">Proso millet</name>
    <name type="synonym">Broomcorn millet</name>
    <dbReference type="NCBI Taxonomy" id="4540"/>
    <lineage>
        <taxon>Eukaryota</taxon>
        <taxon>Viridiplantae</taxon>
        <taxon>Streptophyta</taxon>
        <taxon>Embryophyta</taxon>
        <taxon>Tracheophyta</taxon>
        <taxon>Spermatophyta</taxon>
        <taxon>Magnoliopsida</taxon>
        <taxon>Liliopsida</taxon>
        <taxon>Poales</taxon>
        <taxon>Poaceae</taxon>
        <taxon>PACMAD clade</taxon>
        <taxon>Panicoideae</taxon>
        <taxon>Panicodae</taxon>
        <taxon>Paniceae</taxon>
        <taxon>Panicinae</taxon>
        <taxon>Panicum</taxon>
        <taxon>Panicum sect. Panicum</taxon>
    </lineage>
</organism>
<gene>
    <name evidence="2" type="ORF">C2845_PM09G24430</name>
</gene>
<dbReference type="Proteomes" id="UP000275267">
    <property type="component" value="Unassembled WGS sequence"/>
</dbReference>
<accession>A0A3L6RWN4</accession>
<reference evidence="3" key="1">
    <citation type="journal article" date="2019" name="Nat. Commun.">
        <title>The genome of broomcorn millet.</title>
        <authorList>
            <person name="Zou C."/>
            <person name="Miki D."/>
            <person name="Li D."/>
            <person name="Tang Q."/>
            <person name="Xiao L."/>
            <person name="Rajput S."/>
            <person name="Deng P."/>
            <person name="Jia W."/>
            <person name="Huang R."/>
            <person name="Zhang M."/>
            <person name="Sun Y."/>
            <person name="Hu J."/>
            <person name="Fu X."/>
            <person name="Schnable P.S."/>
            <person name="Li F."/>
            <person name="Zhang H."/>
            <person name="Feng B."/>
            <person name="Zhu X."/>
            <person name="Liu R."/>
            <person name="Schnable J.C."/>
            <person name="Zhu J.-K."/>
            <person name="Zhang H."/>
        </authorList>
    </citation>
    <scope>NUCLEOTIDE SEQUENCE [LARGE SCALE GENOMIC DNA]</scope>
</reference>
<protein>
    <submittedName>
        <fullName evidence="2">Uncharacterized protein</fullName>
    </submittedName>
</protein>
<dbReference type="AlphaFoldDB" id="A0A3L6RWN4"/>